<proteinExistence type="predicted"/>
<feature type="region of interest" description="Disordered" evidence="1">
    <location>
        <begin position="210"/>
        <end position="263"/>
    </location>
</feature>
<protein>
    <submittedName>
        <fullName evidence="2">Uncharacterized protein</fullName>
    </submittedName>
</protein>
<dbReference type="AlphaFoldDB" id="E6PX71"/>
<name>E6PX71_9ZZZZ</name>
<accession>E6PX71</accession>
<dbReference type="SUPFAM" id="SSF53756">
    <property type="entry name" value="UDP-Glycosyltransferase/glycogen phosphorylase"/>
    <property type="match status" value="1"/>
</dbReference>
<evidence type="ECO:0000313" key="2">
    <source>
        <dbReference type="EMBL" id="CBH99530.1"/>
    </source>
</evidence>
<organism evidence="2">
    <name type="scientific">mine drainage metagenome</name>
    <dbReference type="NCBI Taxonomy" id="410659"/>
    <lineage>
        <taxon>unclassified sequences</taxon>
        <taxon>metagenomes</taxon>
        <taxon>ecological metagenomes</taxon>
    </lineage>
</organism>
<feature type="compositionally biased region" description="Basic and acidic residues" evidence="1">
    <location>
        <begin position="141"/>
        <end position="164"/>
    </location>
</feature>
<gene>
    <name evidence="2" type="ORF">CARN3_0461</name>
</gene>
<dbReference type="Gene3D" id="3.40.50.2000">
    <property type="entry name" value="Glycogen Phosphorylase B"/>
    <property type="match status" value="1"/>
</dbReference>
<dbReference type="EMBL" id="CABN01000026">
    <property type="protein sequence ID" value="CBH99530.1"/>
    <property type="molecule type" value="Genomic_DNA"/>
</dbReference>
<reference evidence="2" key="1">
    <citation type="submission" date="2009-10" db="EMBL/GenBank/DDBJ databases">
        <title>Diversity of trophic interactions inside an arsenic-rich microbial ecosystem.</title>
        <authorList>
            <person name="Bertin P.N."/>
            <person name="Heinrich-Salmeron A."/>
            <person name="Pelletier E."/>
            <person name="Goulhen-Chollet F."/>
            <person name="Arsene-Ploetze F."/>
            <person name="Gallien S."/>
            <person name="Calteau A."/>
            <person name="Vallenet D."/>
            <person name="Casiot C."/>
            <person name="Chane-Woon-Ming B."/>
            <person name="Giloteaux L."/>
            <person name="Barakat M."/>
            <person name="Bonnefoy V."/>
            <person name="Bruneel O."/>
            <person name="Chandler M."/>
            <person name="Cleiss J."/>
            <person name="Duran R."/>
            <person name="Elbaz-Poulichet F."/>
            <person name="Fonknechten N."/>
            <person name="Lauga B."/>
            <person name="Mornico D."/>
            <person name="Ortet P."/>
            <person name="Schaeffer C."/>
            <person name="Siguier P."/>
            <person name="Alexander Thil Smith A."/>
            <person name="Van Dorsselaer A."/>
            <person name="Weissenbach J."/>
            <person name="Medigue C."/>
            <person name="Le Paslier D."/>
        </authorList>
    </citation>
    <scope>NUCLEOTIDE SEQUENCE</scope>
</reference>
<feature type="region of interest" description="Disordered" evidence="1">
    <location>
        <begin position="141"/>
        <end position="167"/>
    </location>
</feature>
<sequence>MRLLHVIRTMNPDAGGPSESVRMFAQAHQDAGAQVEVATLDVPEEEATKSAARNFPNLPVHELGPGLGVYGFSARLEPRMRENRSRFDGVIVDGVWQFHGVASGRAFGRQSALRGLQSWHAGPLFQAPFPAQAHEEAGVLDARGKPQPEPGERGLHDQRGRGADSGRGIPVLQLQACAGALRVARSRGGSGGAASRISARMAGAGREAVSAVSGADSSQEGLRPAARSLCPRGRAGDASSDGRAERGGLGHRVARQGRAVGYR</sequence>
<comment type="caution">
    <text evidence="2">The sequence shown here is derived from an EMBL/GenBank/DDBJ whole genome shotgun (WGS) entry which is preliminary data.</text>
</comment>
<evidence type="ECO:0000256" key="1">
    <source>
        <dbReference type="SAM" id="MobiDB-lite"/>
    </source>
</evidence>